<organism evidence="2 3">
    <name type="scientific">Marssonina brunnea f. sp. multigermtubi (strain MB_m1)</name>
    <name type="common">Marssonina leaf spot fungus</name>
    <dbReference type="NCBI Taxonomy" id="1072389"/>
    <lineage>
        <taxon>Eukaryota</taxon>
        <taxon>Fungi</taxon>
        <taxon>Dikarya</taxon>
        <taxon>Ascomycota</taxon>
        <taxon>Pezizomycotina</taxon>
        <taxon>Leotiomycetes</taxon>
        <taxon>Helotiales</taxon>
        <taxon>Drepanopezizaceae</taxon>
        <taxon>Drepanopeziza</taxon>
    </lineage>
</organism>
<name>K1XS49_MARBU</name>
<protein>
    <submittedName>
        <fullName evidence="2">Uncharacterized protein</fullName>
    </submittedName>
</protein>
<dbReference type="InParanoid" id="K1XS49"/>
<proteinExistence type="predicted"/>
<dbReference type="HOGENOM" id="CLU_1806583_0_0_1"/>
<feature type="region of interest" description="Disordered" evidence="1">
    <location>
        <begin position="15"/>
        <end position="91"/>
    </location>
</feature>
<reference evidence="2 3" key="1">
    <citation type="journal article" date="2012" name="BMC Genomics">
        <title>Sequencing the genome of Marssonina brunnea reveals fungus-poplar co-evolution.</title>
        <authorList>
            <person name="Zhu S."/>
            <person name="Cao Y.-Z."/>
            <person name="Jiang C."/>
            <person name="Tan B.-Y."/>
            <person name="Wang Z."/>
            <person name="Feng S."/>
            <person name="Zhang L."/>
            <person name="Su X.-H."/>
            <person name="Brejova B."/>
            <person name="Vinar T."/>
            <person name="Xu M."/>
            <person name="Wang M.-X."/>
            <person name="Zhang S.-G."/>
            <person name="Huang M.-R."/>
            <person name="Wu R."/>
            <person name="Zhou Y."/>
        </authorList>
    </citation>
    <scope>NUCLEOTIDE SEQUENCE [LARGE SCALE GENOMIC DNA]</scope>
    <source>
        <strain evidence="2 3">MB_m1</strain>
    </source>
</reference>
<dbReference type="AlphaFoldDB" id="K1XS49"/>
<feature type="compositionally biased region" description="Polar residues" evidence="1">
    <location>
        <begin position="79"/>
        <end position="90"/>
    </location>
</feature>
<gene>
    <name evidence="2" type="ORF">MBM_06620</name>
</gene>
<keyword evidence="3" id="KW-1185">Reference proteome</keyword>
<dbReference type="KEGG" id="mbe:MBM_06620"/>
<sequence>MDSEVNYLTIPTVRNGGLGERYLGTHREARDHQRKRPRESQKKGAILSKGPELATRISRDAIRPESSWTETPTILERPFQNQQKTDTTTLPYRPTQAILLADLLFDNKGGRETADVLESEGWNFRTLTAIGAQEEEERERDVD</sequence>
<dbReference type="EMBL" id="JH921442">
    <property type="protein sequence ID" value="EKD15404.1"/>
    <property type="molecule type" value="Genomic_DNA"/>
</dbReference>
<evidence type="ECO:0000313" key="3">
    <source>
        <dbReference type="Proteomes" id="UP000006753"/>
    </source>
</evidence>
<evidence type="ECO:0000256" key="1">
    <source>
        <dbReference type="SAM" id="MobiDB-lite"/>
    </source>
</evidence>
<evidence type="ECO:0000313" key="2">
    <source>
        <dbReference type="EMBL" id="EKD15404.1"/>
    </source>
</evidence>
<dbReference type="Proteomes" id="UP000006753">
    <property type="component" value="Unassembled WGS sequence"/>
</dbReference>
<accession>K1XS49</accession>